<accession>A6NQ01</accession>
<comment type="caution">
    <text evidence="2">The sequence shown here is derived from an EMBL/GenBank/DDBJ whole genome shotgun (WGS) entry which is preliminary data.</text>
</comment>
<protein>
    <submittedName>
        <fullName evidence="2">Uncharacterized protein</fullName>
    </submittedName>
</protein>
<feature type="transmembrane region" description="Helical" evidence="1">
    <location>
        <begin position="20"/>
        <end position="39"/>
    </location>
</feature>
<dbReference type="Proteomes" id="UP000003639">
    <property type="component" value="Unassembled WGS sequence"/>
</dbReference>
<keyword evidence="3" id="KW-1185">Reference proteome</keyword>
<organism evidence="2 3">
    <name type="scientific">Pseudoflavonifractor capillosus ATCC 29799</name>
    <dbReference type="NCBI Taxonomy" id="411467"/>
    <lineage>
        <taxon>Bacteria</taxon>
        <taxon>Bacillati</taxon>
        <taxon>Bacillota</taxon>
        <taxon>Clostridia</taxon>
        <taxon>Eubacteriales</taxon>
        <taxon>Oscillospiraceae</taxon>
        <taxon>Pseudoflavonifractor</taxon>
    </lineage>
</organism>
<keyword evidence="1" id="KW-0472">Membrane</keyword>
<gene>
    <name evidence="2" type="ORF">BACCAP_00269</name>
</gene>
<evidence type="ECO:0000256" key="1">
    <source>
        <dbReference type="SAM" id="Phobius"/>
    </source>
</evidence>
<keyword evidence="1" id="KW-0812">Transmembrane</keyword>
<evidence type="ECO:0000313" key="2">
    <source>
        <dbReference type="EMBL" id="EDN01925.1"/>
    </source>
</evidence>
<dbReference type="EMBL" id="AAXG02000002">
    <property type="protein sequence ID" value="EDN01925.1"/>
    <property type="molecule type" value="Genomic_DNA"/>
</dbReference>
<proteinExistence type="predicted"/>
<name>A6NQ01_9FIRM</name>
<reference evidence="2 3" key="1">
    <citation type="submission" date="2007-04" db="EMBL/GenBank/DDBJ databases">
        <authorList>
            <person name="Fulton L."/>
            <person name="Clifton S."/>
            <person name="Fulton B."/>
            <person name="Xu J."/>
            <person name="Minx P."/>
            <person name="Pepin K.H."/>
            <person name="Johnson M."/>
            <person name="Thiruvilangam P."/>
            <person name="Bhonagiri V."/>
            <person name="Nash W.E."/>
            <person name="Mardis E.R."/>
            <person name="Wilson R.K."/>
        </authorList>
    </citation>
    <scope>NUCLEOTIDE SEQUENCE [LARGE SCALE GENOMIC DNA]</scope>
    <source>
        <strain evidence="2 3">ATCC 29799</strain>
    </source>
</reference>
<sequence>MLSSMYFSPLTVVLWKLSQGPLPSVLFFTLYHIIFLPSISILPADRPLRTVLPFPSHTFSFLSFLLFPLR</sequence>
<keyword evidence="1" id="KW-1133">Transmembrane helix</keyword>
<dbReference type="AlphaFoldDB" id="A6NQ01"/>
<evidence type="ECO:0000313" key="3">
    <source>
        <dbReference type="Proteomes" id="UP000003639"/>
    </source>
</evidence>
<reference evidence="2 3" key="2">
    <citation type="submission" date="2007-06" db="EMBL/GenBank/DDBJ databases">
        <title>Draft genome sequence of Pseudoflavonifractor capillosus ATCC 29799.</title>
        <authorList>
            <person name="Sudarsanam P."/>
            <person name="Ley R."/>
            <person name="Guruge J."/>
            <person name="Turnbaugh P.J."/>
            <person name="Mahowald M."/>
            <person name="Liep D."/>
            <person name="Gordon J."/>
        </authorList>
    </citation>
    <scope>NUCLEOTIDE SEQUENCE [LARGE SCALE GENOMIC DNA]</scope>
    <source>
        <strain evidence="2 3">ATCC 29799</strain>
    </source>
</reference>
<dbReference type="STRING" id="411467.BACCAP_00269"/>